<feature type="compositionally biased region" description="Low complexity" evidence="3">
    <location>
        <begin position="98"/>
        <end position="107"/>
    </location>
</feature>
<keyword evidence="6" id="KW-1185">Reference proteome</keyword>
<accession>V4HNK2</accession>
<feature type="region of interest" description="Disordered" evidence="3">
    <location>
        <begin position="48"/>
        <end position="113"/>
    </location>
</feature>
<dbReference type="SUPFAM" id="SSF52540">
    <property type="entry name" value="P-loop containing nucleoside triphosphate hydrolases"/>
    <property type="match status" value="1"/>
</dbReference>
<proteinExistence type="predicted"/>
<dbReference type="GO" id="GO:0005829">
    <property type="term" value="C:cytosol"/>
    <property type="evidence" value="ECO:0007669"/>
    <property type="project" value="TreeGrafter"/>
</dbReference>
<dbReference type="Pfam" id="PF01656">
    <property type="entry name" value="CbiA"/>
    <property type="match status" value="1"/>
</dbReference>
<dbReference type="GO" id="GO:0009898">
    <property type="term" value="C:cytoplasmic side of plasma membrane"/>
    <property type="evidence" value="ECO:0007669"/>
    <property type="project" value="TreeGrafter"/>
</dbReference>
<dbReference type="GO" id="GO:0005524">
    <property type="term" value="F:ATP binding"/>
    <property type="evidence" value="ECO:0007669"/>
    <property type="project" value="UniProtKB-KW"/>
</dbReference>
<dbReference type="STRING" id="1324957.K933_03735"/>
<keyword evidence="1" id="KW-0547">Nucleotide-binding</keyword>
<dbReference type="Gene3D" id="3.40.50.300">
    <property type="entry name" value="P-loop containing nucleotide triphosphate hydrolases"/>
    <property type="match status" value="1"/>
</dbReference>
<name>V4HNK2_9EURY</name>
<feature type="domain" description="CobQ/CobB/MinD/ParA nucleotide binding" evidence="4">
    <location>
        <begin position="2"/>
        <end position="43"/>
    </location>
</feature>
<dbReference type="InterPro" id="IPR002586">
    <property type="entry name" value="CobQ/CobB/MinD/ParA_Nub-bd_dom"/>
</dbReference>
<reference evidence="5 6" key="1">
    <citation type="journal article" date="2013" name="Genome Announc.">
        <title>Draft Genome Sequence of 'Candidatus Halobonum tyrrellensis' Strain G22, Isolated from the Hypersaline Waters of Lake Tyrrell, Australia.</title>
        <authorList>
            <person name="Ugalde J.A."/>
            <person name="Narasingarao P."/>
            <person name="Kuo S."/>
            <person name="Podell S."/>
            <person name="Allen E.E."/>
        </authorList>
    </citation>
    <scope>NUCLEOTIDE SEQUENCE [LARGE SCALE GENOMIC DNA]</scope>
    <source>
        <strain evidence="5 6">G22</strain>
    </source>
</reference>
<keyword evidence="2" id="KW-0067">ATP-binding</keyword>
<feature type="non-terminal residue" evidence="5">
    <location>
        <position position="113"/>
    </location>
</feature>
<dbReference type="InterPro" id="IPR027417">
    <property type="entry name" value="P-loop_NTPase"/>
</dbReference>
<dbReference type="PANTHER" id="PTHR43384">
    <property type="entry name" value="SEPTUM SITE-DETERMINING PROTEIN MIND HOMOLOG, CHLOROPLASTIC-RELATED"/>
    <property type="match status" value="1"/>
</dbReference>
<evidence type="ECO:0000313" key="6">
    <source>
        <dbReference type="Proteomes" id="UP000017840"/>
    </source>
</evidence>
<dbReference type="InterPro" id="IPR050625">
    <property type="entry name" value="ParA/MinD_ATPase"/>
</dbReference>
<dbReference type="GO" id="GO:0051782">
    <property type="term" value="P:negative regulation of cell division"/>
    <property type="evidence" value="ECO:0007669"/>
    <property type="project" value="TreeGrafter"/>
</dbReference>
<organism evidence="5 6">
    <name type="scientific">Candidatus Halobonum tyrrellensis G22</name>
    <dbReference type="NCBI Taxonomy" id="1324957"/>
    <lineage>
        <taxon>Archaea</taxon>
        <taxon>Methanobacteriati</taxon>
        <taxon>Methanobacteriota</taxon>
        <taxon>Stenosarchaea group</taxon>
        <taxon>Halobacteria</taxon>
        <taxon>Halobacteriales</taxon>
        <taxon>Haloferacaceae</taxon>
        <taxon>Candidatus Halobonum</taxon>
    </lineage>
</organism>
<evidence type="ECO:0000313" key="5">
    <source>
        <dbReference type="EMBL" id="ESP89504.1"/>
    </source>
</evidence>
<dbReference type="EMBL" id="ASGZ01000009">
    <property type="protein sequence ID" value="ESP89504.1"/>
    <property type="molecule type" value="Genomic_DNA"/>
</dbReference>
<protein>
    <submittedName>
        <fullName evidence="5">Chromosome partitioning ATPase</fullName>
    </submittedName>
</protein>
<gene>
    <name evidence="5" type="ORF">K933_03735</name>
</gene>
<dbReference type="eggNOG" id="arCOG06259">
    <property type="taxonomic scope" value="Archaea"/>
</dbReference>
<evidence type="ECO:0000259" key="4">
    <source>
        <dbReference type="Pfam" id="PF01656"/>
    </source>
</evidence>
<sequence>MLAVTGGKGGTGKTTTTLGLARALDGRTLAVDADWDLPDLHALAGVDRAWPDAPEGASGTGETDGTDGTGDPSDAVRSAGGGVSVLPAPPDAHERDGAAATLARVDAADADPT</sequence>
<dbReference type="PANTHER" id="PTHR43384:SF6">
    <property type="entry name" value="SEPTUM SITE-DETERMINING PROTEIN MIND HOMOLOG, CHLOROPLASTIC"/>
    <property type="match status" value="1"/>
</dbReference>
<dbReference type="GO" id="GO:0016887">
    <property type="term" value="F:ATP hydrolysis activity"/>
    <property type="evidence" value="ECO:0007669"/>
    <property type="project" value="TreeGrafter"/>
</dbReference>
<comment type="caution">
    <text evidence="5">The sequence shown here is derived from an EMBL/GenBank/DDBJ whole genome shotgun (WGS) entry which is preliminary data.</text>
</comment>
<evidence type="ECO:0000256" key="2">
    <source>
        <dbReference type="ARBA" id="ARBA00022840"/>
    </source>
</evidence>
<dbReference type="AlphaFoldDB" id="V4HNK2"/>
<evidence type="ECO:0000256" key="3">
    <source>
        <dbReference type="SAM" id="MobiDB-lite"/>
    </source>
</evidence>
<dbReference type="Proteomes" id="UP000017840">
    <property type="component" value="Unassembled WGS sequence"/>
</dbReference>
<evidence type="ECO:0000256" key="1">
    <source>
        <dbReference type="ARBA" id="ARBA00022741"/>
    </source>
</evidence>